<dbReference type="EMBL" id="CAIIXF020000011">
    <property type="protein sequence ID" value="CAH1798289.1"/>
    <property type="molecule type" value="Genomic_DNA"/>
</dbReference>
<name>A0A8J1TDW8_OWEFU</name>
<proteinExistence type="predicted"/>
<accession>A0A8J1TDW8</accession>
<keyword evidence="2" id="KW-1185">Reference proteome</keyword>
<gene>
    <name evidence="1" type="ORF">OFUS_LOCUS22447</name>
</gene>
<comment type="caution">
    <text evidence="1">The sequence shown here is derived from an EMBL/GenBank/DDBJ whole genome shotgun (WGS) entry which is preliminary data.</text>
</comment>
<protein>
    <submittedName>
        <fullName evidence="1">Uncharacterized protein</fullName>
    </submittedName>
</protein>
<evidence type="ECO:0000313" key="1">
    <source>
        <dbReference type="EMBL" id="CAH1798289.1"/>
    </source>
</evidence>
<reference evidence="1" key="1">
    <citation type="submission" date="2022-03" db="EMBL/GenBank/DDBJ databases">
        <authorList>
            <person name="Martin C."/>
        </authorList>
    </citation>
    <scope>NUCLEOTIDE SEQUENCE</scope>
</reference>
<evidence type="ECO:0000313" key="2">
    <source>
        <dbReference type="Proteomes" id="UP000749559"/>
    </source>
</evidence>
<organism evidence="1 2">
    <name type="scientific">Owenia fusiformis</name>
    <name type="common">Polychaete worm</name>
    <dbReference type="NCBI Taxonomy" id="6347"/>
    <lineage>
        <taxon>Eukaryota</taxon>
        <taxon>Metazoa</taxon>
        <taxon>Spiralia</taxon>
        <taxon>Lophotrochozoa</taxon>
        <taxon>Annelida</taxon>
        <taxon>Polychaeta</taxon>
        <taxon>Sedentaria</taxon>
        <taxon>Canalipalpata</taxon>
        <taxon>Sabellida</taxon>
        <taxon>Oweniida</taxon>
        <taxon>Oweniidae</taxon>
        <taxon>Owenia</taxon>
    </lineage>
</organism>
<sequence>MTGIVNVLTIVLLGITNTLDAYPVSGSWFKDRFTISEWNDTLDAFKSIGGDTVILRAPEIKIRSKNDIVNDPLYKQCFIPWLGKSTDCVTATSIALEKQGLNITKWATYDYEENYSSKILKCKDFDIQISAVSGNVYHRIVLAEDNDRQSCDFKNGSKVVVLFTSFCGVDPHQLLISSASSRKMSVFFGLPGLPIDGVSDSATNTYVEWVERVLVDHALRYDPKRILNYHDFRKVNIQRRRKRMFSNGVTNFDQGFPMDSFNALKGYFCSVEEPLWTIKTKNRKTDHLISPLEIYKTLGELVKKNNKAFMVSPKVGLNTYMPHASIEDHIDGFKSLTELGVVDFVAIHQGRATADAAYFWPNEKKNIIKDSDPKLFEILRSKISDLPESTTFDQVYPDGSVQMLFEALQTARDSVLNTSNTMTFDLWLNIDAYEDIADNNSCLPVDSHGSGMERKVQRTDKSRIDWAITAAGSRVQKIVSFAWDPLFTCEPDPKKESLGAQISDQLETCIISECRFHTPHNLSVVVIGYAQVGGMPPASYNVTWPDRSGKYHSSSIYGYYYEMDYGIAHNLTPDLQYCMLWDFLPLNQFANHGFVYVSGCGHPCVFEYDMPDYVYREKLGSNYNIEL</sequence>
<dbReference type="Proteomes" id="UP000749559">
    <property type="component" value="Unassembled WGS sequence"/>
</dbReference>
<dbReference type="Gene3D" id="3.20.20.80">
    <property type="entry name" value="Glycosidases"/>
    <property type="match status" value="1"/>
</dbReference>
<dbReference type="AlphaFoldDB" id="A0A8J1TDW8"/>
<dbReference type="OrthoDB" id="6145673at2759"/>